<dbReference type="InterPro" id="IPR058248">
    <property type="entry name" value="Lxx211020-like"/>
</dbReference>
<proteinExistence type="predicted"/>
<organism evidence="2 3">
    <name type="scientific">Thalassotalea profundi</name>
    <dbReference type="NCBI Taxonomy" id="2036687"/>
    <lineage>
        <taxon>Bacteria</taxon>
        <taxon>Pseudomonadati</taxon>
        <taxon>Pseudomonadota</taxon>
        <taxon>Gammaproteobacteria</taxon>
        <taxon>Alteromonadales</taxon>
        <taxon>Colwelliaceae</taxon>
        <taxon>Thalassotalea</taxon>
    </lineage>
</organism>
<dbReference type="Proteomes" id="UP000626370">
    <property type="component" value="Unassembled WGS sequence"/>
</dbReference>
<accession>A0ABQ3J2W6</accession>
<dbReference type="PANTHER" id="PTHR36302">
    <property type="entry name" value="BLR7088 PROTEIN"/>
    <property type="match status" value="1"/>
</dbReference>
<comment type="caution">
    <text evidence="2">The sequence shown here is derived from an EMBL/GenBank/DDBJ whole genome shotgun (WGS) entry which is preliminary data.</text>
</comment>
<evidence type="ECO:0000313" key="3">
    <source>
        <dbReference type="Proteomes" id="UP000626370"/>
    </source>
</evidence>
<dbReference type="PANTHER" id="PTHR36302:SF1">
    <property type="entry name" value="COPPER CHAPERONE PCU(A)C"/>
    <property type="match status" value="1"/>
</dbReference>
<evidence type="ECO:0008006" key="4">
    <source>
        <dbReference type="Google" id="ProtNLM"/>
    </source>
</evidence>
<feature type="signal peptide" evidence="1">
    <location>
        <begin position="1"/>
        <end position="24"/>
    </location>
</feature>
<feature type="chain" id="PRO_5045826896" description="Copper chaperone PCu(A)C" evidence="1">
    <location>
        <begin position="25"/>
        <end position="155"/>
    </location>
</feature>
<dbReference type="Pfam" id="PF04314">
    <property type="entry name" value="PCuAC"/>
    <property type="match status" value="1"/>
</dbReference>
<protein>
    <recommendedName>
        <fullName evidence="4">Copper chaperone PCu(A)C</fullName>
    </recommendedName>
</protein>
<keyword evidence="3" id="KW-1185">Reference proteome</keyword>
<dbReference type="EMBL" id="BNAH01000015">
    <property type="protein sequence ID" value="GHE99747.1"/>
    <property type="molecule type" value="Genomic_DNA"/>
</dbReference>
<evidence type="ECO:0000256" key="1">
    <source>
        <dbReference type="SAM" id="SignalP"/>
    </source>
</evidence>
<keyword evidence="1" id="KW-0732">Signal</keyword>
<dbReference type="InterPro" id="IPR007410">
    <property type="entry name" value="LpqE-like"/>
</dbReference>
<name>A0ABQ3J2W6_9GAMM</name>
<gene>
    <name evidence="2" type="ORF">GCM10011501_31440</name>
</gene>
<dbReference type="InterPro" id="IPR036182">
    <property type="entry name" value="PCuAC_sf"/>
</dbReference>
<sequence length="155" mass="17142">MKNLLVKTLTLLSLFSFTALSAFAQQLTVSEGHIRATIPGTNVSSAYMTLKNTSNASVTLVGATSDFSDRIEIHEHVMNDGMMSMRKRESLVIDAQSEVQLQPYGYHLMIFNLTEPLVEDKSATVTLLFSHGEPQTINLPIQSIKKASNEGHKHH</sequence>
<evidence type="ECO:0000313" key="2">
    <source>
        <dbReference type="EMBL" id="GHE99747.1"/>
    </source>
</evidence>
<reference evidence="3" key="1">
    <citation type="journal article" date="2019" name="Int. J. Syst. Evol. Microbiol.">
        <title>The Global Catalogue of Microorganisms (GCM) 10K type strain sequencing project: providing services to taxonomists for standard genome sequencing and annotation.</title>
        <authorList>
            <consortium name="The Broad Institute Genomics Platform"/>
            <consortium name="The Broad Institute Genome Sequencing Center for Infectious Disease"/>
            <person name="Wu L."/>
            <person name="Ma J."/>
        </authorList>
    </citation>
    <scope>NUCLEOTIDE SEQUENCE [LARGE SCALE GENOMIC DNA]</scope>
    <source>
        <strain evidence="3">CGMCC 1.15922</strain>
    </source>
</reference>
<dbReference type="SUPFAM" id="SSF110087">
    <property type="entry name" value="DR1885-like metal-binding protein"/>
    <property type="match status" value="1"/>
</dbReference>
<dbReference type="RefSeq" id="WP_189379219.1">
    <property type="nucleotide sequence ID" value="NZ_BNAH01000015.1"/>
</dbReference>
<dbReference type="Gene3D" id="2.60.40.1890">
    <property type="entry name" value="PCu(A)C copper chaperone"/>
    <property type="match status" value="1"/>
</dbReference>